<evidence type="ECO:0000313" key="1">
    <source>
        <dbReference type="EMBL" id="KAF7512227.1"/>
    </source>
</evidence>
<gene>
    <name evidence="1" type="ORF">GJ744_002389</name>
</gene>
<protein>
    <submittedName>
        <fullName evidence="1">Uncharacterized protein</fullName>
    </submittedName>
</protein>
<keyword evidence="2" id="KW-1185">Reference proteome</keyword>
<sequence>MKHRRALDPCMTLQRYHIDSLLMRENKSCQVYTIGPDVVGIACQHHNLAPDLSGVHIHDWRIRETKRHEPNLLHIHYSFHVSERSYYQSTAAILAATLTRSSRRVEIFQITLCIKMYPQVMENAAWEIEEPYQPDPL</sequence>
<evidence type="ECO:0000313" key="2">
    <source>
        <dbReference type="Proteomes" id="UP000606974"/>
    </source>
</evidence>
<name>A0A8H7ASM3_9EURO</name>
<organism evidence="1 2">
    <name type="scientific">Endocarpon pusillum</name>
    <dbReference type="NCBI Taxonomy" id="364733"/>
    <lineage>
        <taxon>Eukaryota</taxon>
        <taxon>Fungi</taxon>
        <taxon>Dikarya</taxon>
        <taxon>Ascomycota</taxon>
        <taxon>Pezizomycotina</taxon>
        <taxon>Eurotiomycetes</taxon>
        <taxon>Chaetothyriomycetidae</taxon>
        <taxon>Verrucariales</taxon>
        <taxon>Verrucariaceae</taxon>
        <taxon>Endocarpon</taxon>
    </lineage>
</organism>
<dbReference type="AlphaFoldDB" id="A0A8H7ASM3"/>
<comment type="caution">
    <text evidence="1">The sequence shown here is derived from an EMBL/GenBank/DDBJ whole genome shotgun (WGS) entry which is preliminary data.</text>
</comment>
<reference evidence="1" key="1">
    <citation type="submission" date="2020-02" db="EMBL/GenBank/DDBJ databases">
        <authorList>
            <person name="Palmer J.M."/>
        </authorList>
    </citation>
    <scope>NUCLEOTIDE SEQUENCE</scope>
    <source>
        <strain evidence="1">EPUS1.4</strain>
        <tissue evidence="1">Thallus</tissue>
    </source>
</reference>
<dbReference type="Proteomes" id="UP000606974">
    <property type="component" value="Unassembled WGS sequence"/>
</dbReference>
<dbReference type="EMBL" id="JAACFV010000014">
    <property type="protein sequence ID" value="KAF7512227.1"/>
    <property type="molecule type" value="Genomic_DNA"/>
</dbReference>
<accession>A0A8H7ASM3</accession>
<proteinExistence type="predicted"/>